<evidence type="ECO:0000313" key="2">
    <source>
        <dbReference type="Proteomes" id="UP000186922"/>
    </source>
</evidence>
<dbReference type="AlphaFoldDB" id="A0A1D1UTK9"/>
<protein>
    <submittedName>
        <fullName evidence="1">Uncharacterized protein</fullName>
    </submittedName>
</protein>
<comment type="caution">
    <text evidence="1">The sequence shown here is derived from an EMBL/GenBank/DDBJ whole genome shotgun (WGS) entry which is preliminary data.</text>
</comment>
<sequence>MAAQTKVSTAGRVRKRLTLKEKEILKLYPEKKSRV</sequence>
<accession>A0A1D1UTK9</accession>
<evidence type="ECO:0000313" key="1">
    <source>
        <dbReference type="EMBL" id="GAU93014.1"/>
    </source>
</evidence>
<organism evidence="1 2">
    <name type="scientific">Ramazzottius varieornatus</name>
    <name type="common">Water bear</name>
    <name type="synonym">Tardigrade</name>
    <dbReference type="NCBI Taxonomy" id="947166"/>
    <lineage>
        <taxon>Eukaryota</taxon>
        <taxon>Metazoa</taxon>
        <taxon>Ecdysozoa</taxon>
        <taxon>Tardigrada</taxon>
        <taxon>Eutardigrada</taxon>
        <taxon>Parachela</taxon>
        <taxon>Hypsibioidea</taxon>
        <taxon>Ramazzottiidae</taxon>
        <taxon>Ramazzottius</taxon>
    </lineage>
</organism>
<dbReference type="Proteomes" id="UP000186922">
    <property type="component" value="Unassembled WGS sequence"/>
</dbReference>
<keyword evidence="2" id="KW-1185">Reference proteome</keyword>
<gene>
    <name evidence="1" type="primary">RvY_05014-1</name>
    <name evidence="1" type="synonym">RvY_05014.1</name>
    <name evidence="1" type="ORF">RvY_05014</name>
</gene>
<name>A0A1D1UTK9_RAMVA</name>
<reference evidence="1 2" key="1">
    <citation type="journal article" date="2016" name="Nat. Commun.">
        <title>Extremotolerant tardigrade genome and improved radiotolerance of human cultured cells by tardigrade-unique protein.</title>
        <authorList>
            <person name="Hashimoto T."/>
            <person name="Horikawa D.D."/>
            <person name="Saito Y."/>
            <person name="Kuwahara H."/>
            <person name="Kozuka-Hata H."/>
            <person name="Shin-I T."/>
            <person name="Minakuchi Y."/>
            <person name="Ohishi K."/>
            <person name="Motoyama A."/>
            <person name="Aizu T."/>
            <person name="Enomoto A."/>
            <person name="Kondo K."/>
            <person name="Tanaka S."/>
            <person name="Hara Y."/>
            <person name="Koshikawa S."/>
            <person name="Sagara H."/>
            <person name="Miura T."/>
            <person name="Yokobori S."/>
            <person name="Miyagawa K."/>
            <person name="Suzuki Y."/>
            <person name="Kubo T."/>
            <person name="Oyama M."/>
            <person name="Kohara Y."/>
            <person name="Fujiyama A."/>
            <person name="Arakawa K."/>
            <person name="Katayama T."/>
            <person name="Toyoda A."/>
            <person name="Kunieda T."/>
        </authorList>
    </citation>
    <scope>NUCLEOTIDE SEQUENCE [LARGE SCALE GENOMIC DNA]</scope>
    <source>
        <strain evidence="1 2">YOKOZUNA-1</strain>
    </source>
</reference>
<proteinExistence type="predicted"/>
<dbReference type="EMBL" id="BDGG01000002">
    <property type="protein sequence ID" value="GAU93014.1"/>
    <property type="molecule type" value="Genomic_DNA"/>
</dbReference>